<evidence type="ECO:0000256" key="7">
    <source>
        <dbReference type="ARBA" id="ARBA00023163"/>
    </source>
</evidence>
<proteinExistence type="predicted"/>
<dbReference type="Pfam" id="PF00486">
    <property type="entry name" value="Trans_reg_C"/>
    <property type="match status" value="1"/>
</dbReference>
<dbReference type="InterPro" id="IPR036388">
    <property type="entry name" value="WH-like_DNA-bd_sf"/>
</dbReference>
<evidence type="ECO:0000259" key="12">
    <source>
        <dbReference type="PROSITE" id="PS51755"/>
    </source>
</evidence>
<evidence type="ECO:0000256" key="8">
    <source>
        <dbReference type="ARBA" id="ARBA00067337"/>
    </source>
</evidence>
<evidence type="ECO:0000313" key="15">
    <source>
        <dbReference type="Proteomes" id="UP000298774"/>
    </source>
</evidence>
<dbReference type="PROSITE" id="PS50110">
    <property type="entry name" value="RESPONSE_REGULATORY"/>
    <property type="match status" value="1"/>
</dbReference>
<dbReference type="SUPFAM" id="SSF52172">
    <property type="entry name" value="CheY-like"/>
    <property type="match status" value="1"/>
</dbReference>
<reference evidence="13 16" key="2">
    <citation type="submission" date="2023-11" db="EMBL/GenBank/DDBJ databases">
        <title>MicrobeMod: A computational toolkit for identifying prokaryotic methylation and restriction-modification with nanopore sequencing.</title>
        <authorList>
            <person name="Crits-Christoph A."/>
            <person name="Kang S.C."/>
            <person name="Lee H."/>
            <person name="Ostrov N."/>
        </authorList>
    </citation>
    <scope>NUCLEOTIDE SEQUENCE [LARGE SCALE GENOMIC DNA]</scope>
    <source>
        <strain evidence="13 16">ATCC 29145</strain>
    </source>
</reference>
<keyword evidence="2" id="KW-0963">Cytoplasm</keyword>
<keyword evidence="5" id="KW-0805">Transcription regulation</keyword>
<protein>
    <recommendedName>
        <fullName evidence="8">Regulatory protein VirG</fullName>
    </recommendedName>
</protein>
<dbReference type="AlphaFoldDB" id="A0A0P0FFT9"/>
<evidence type="ECO:0000313" key="14">
    <source>
        <dbReference type="EMBL" id="QCO13274.1"/>
    </source>
</evidence>
<keyword evidence="4" id="KW-0902">Two-component regulatory system</keyword>
<feature type="DNA-binding region" description="OmpR/PhoB-type" evidence="10">
    <location>
        <begin position="132"/>
        <end position="232"/>
    </location>
</feature>
<dbReference type="Gene3D" id="1.10.10.10">
    <property type="entry name" value="Winged helix-like DNA-binding domain superfamily/Winged helix DNA-binding domain"/>
    <property type="match status" value="1"/>
</dbReference>
<sequence length="237" mass="26584">MHILAVDDDEPVRELLESYLASEGYRVTTAPDTAAAKKALESDPVDLVVCDLRLPDGDGLGLVRQIRTESHIPVIILSSKDQDVDRIVGLELGADDYLTKPFNPRELLARIKAVLRRVSGEGRPPRSPDDLRAVVQFANWELDLTAQRLRSQEGREVELTKAEFGLLAAFVKRPQRVLTRDQLLDLTRADGAEVFDRSIDVLILRLRRKIEANPKEPRIIKTERGAGYVFDAKVKTV</sequence>
<dbReference type="InterPro" id="IPR039420">
    <property type="entry name" value="WalR-like"/>
</dbReference>
<evidence type="ECO:0000256" key="10">
    <source>
        <dbReference type="PROSITE-ProRule" id="PRU01091"/>
    </source>
</evidence>
<evidence type="ECO:0000313" key="13">
    <source>
        <dbReference type="EMBL" id="MDX5950438.1"/>
    </source>
</evidence>
<dbReference type="GO" id="GO:0032993">
    <property type="term" value="C:protein-DNA complex"/>
    <property type="evidence" value="ECO:0007669"/>
    <property type="project" value="TreeGrafter"/>
</dbReference>
<dbReference type="InterPro" id="IPR001867">
    <property type="entry name" value="OmpR/PhoB-type_DNA-bd"/>
</dbReference>
<dbReference type="GO" id="GO:0006355">
    <property type="term" value="P:regulation of DNA-templated transcription"/>
    <property type="evidence" value="ECO:0007669"/>
    <property type="project" value="InterPro"/>
</dbReference>
<dbReference type="GO" id="GO:0000156">
    <property type="term" value="F:phosphorelay response regulator activity"/>
    <property type="evidence" value="ECO:0007669"/>
    <property type="project" value="TreeGrafter"/>
</dbReference>
<feature type="domain" description="OmpR/PhoB-type" evidence="12">
    <location>
        <begin position="132"/>
        <end position="232"/>
    </location>
</feature>
<keyword evidence="14" id="KW-0614">Plasmid</keyword>
<dbReference type="Proteomes" id="UP000298774">
    <property type="component" value="Plasmid p4"/>
</dbReference>
<feature type="modified residue" description="4-aspartylphosphate" evidence="9">
    <location>
        <position position="51"/>
    </location>
</feature>
<dbReference type="KEGG" id="abf:AMK58_27085"/>
<dbReference type="Proteomes" id="UP001277471">
    <property type="component" value="Unassembled WGS sequence"/>
</dbReference>
<dbReference type="EMBL" id="JAWXYC010000002">
    <property type="protein sequence ID" value="MDX5950438.1"/>
    <property type="molecule type" value="Genomic_DNA"/>
</dbReference>
<dbReference type="RefSeq" id="WP_014199880.1">
    <property type="nucleotide sequence ID" value="NZ_CP012917.1"/>
</dbReference>
<dbReference type="Gene3D" id="6.10.250.690">
    <property type="match status" value="1"/>
</dbReference>
<evidence type="ECO:0000256" key="6">
    <source>
        <dbReference type="ARBA" id="ARBA00023125"/>
    </source>
</evidence>
<dbReference type="SMART" id="SM00862">
    <property type="entry name" value="Trans_reg_C"/>
    <property type="match status" value="1"/>
</dbReference>
<evidence type="ECO:0000256" key="5">
    <source>
        <dbReference type="ARBA" id="ARBA00023015"/>
    </source>
</evidence>
<dbReference type="FunFam" id="1.10.10.10:FF:000099">
    <property type="entry name" value="Two-component system response regulator TorR"/>
    <property type="match status" value="1"/>
</dbReference>
<dbReference type="Gene3D" id="3.40.50.2300">
    <property type="match status" value="1"/>
</dbReference>
<evidence type="ECO:0000256" key="2">
    <source>
        <dbReference type="ARBA" id="ARBA00022490"/>
    </source>
</evidence>
<evidence type="ECO:0000256" key="3">
    <source>
        <dbReference type="ARBA" id="ARBA00022553"/>
    </source>
</evidence>
<keyword evidence="6 10" id="KW-0238">DNA-binding</keyword>
<comment type="subcellular location">
    <subcellularLocation>
        <location evidence="1">Cytoplasm</location>
    </subcellularLocation>
</comment>
<keyword evidence="7" id="KW-0804">Transcription</keyword>
<dbReference type="InterPro" id="IPR011006">
    <property type="entry name" value="CheY-like_superfamily"/>
</dbReference>
<dbReference type="EMBL" id="CP032343">
    <property type="protein sequence ID" value="QCO13274.1"/>
    <property type="molecule type" value="Genomic_DNA"/>
</dbReference>
<dbReference type="PANTHER" id="PTHR48111">
    <property type="entry name" value="REGULATOR OF RPOS"/>
    <property type="match status" value="1"/>
</dbReference>
<name>A0A0P0FFT9_AZOBR</name>
<geneLocation type="plasmid" evidence="14 15">
    <name>p4</name>
</geneLocation>
<keyword evidence="3 9" id="KW-0597">Phosphoprotein</keyword>
<dbReference type="CDD" id="cd00383">
    <property type="entry name" value="trans_reg_C"/>
    <property type="match status" value="1"/>
</dbReference>
<evidence type="ECO:0000256" key="4">
    <source>
        <dbReference type="ARBA" id="ARBA00023012"/>
    </source>
</evidence>
<dbReference type="PROSITE" id="PS51755">
    <property type="entry name" value="OMPR_PHOB"/>
    <property type="match status" value="1"/>
</dbReference>
<dbReference type="SUPFAM" id="SSF46894">
    <property type="entry name" value="C-terminal effector domain of the bipartite response regulators"/>
    <property type="match status" value="1"/>
</dbReference>
<evidence type="ECO:0000313" key="16">
    <source>
        <dbReference type="Proteomes" id="UP001277471"/>
    </source>
</evidence>
<reference evidence="14 15" key="1">
    <citation type="submission" date="2018-09" db="EMBL/GenBank/DDBJ databases">
        <title>Whole genome based analysis of evolution and adaptive divergence in Indian and Brazilian strains of Azospirillum brasilense.</title>
        <authorList>
            <person name="Singh C."/>
            <person name="Tripathi A.K."/>
        </authorList>
    </citation>
    <scope>NUCLEOTIDE SEQUENCE [LARGE SCALE GENOMIC DNA]</scope>
    <source>
        <strain evidence="14 15">MTCC4038</strain>
        <plasmid evidence="14 15">p4</plasmid>
    </source>
</reference>
<dbReference type="Pfam" id="PF00072">
    <property type="entry name" value="Response_reg"/>
    <property type="match status" value="1"/>
</dbReference>
<evidence type="ECO:0000256" key="1">
    <source>
        <dbReference type="ARBA" id="ARBA00004496"/>
    </source>
</evidence>
<organism evidence="14 15">
    <name type="scientific">Azospirillum brasilense</name>
    <dbReference type="NCBI Taxonomy" id="192"/>
    <lineage>
        <taxon>Bacteria</taxon>
        <taxon>Pseudomonadati</taxon>
        <taxon>Pseudomonadota</taxon>
        <taxon>Alphaproteobacteria</taxon>
        <taxon>Rhodospirillales</taxon>
        <taxon>Azospirillaceae</taxon>
        <taxon>Azospirillum</taxon>
    </lineage>
</organism>
<gene>
    <name evidence="14" type="ORF">D3868_30115</name>
    <name evidence="13" type="ORF">SIM66_04410</name>
</gene>
<dbReference type="SMART" id="SM00448">
    <property type="entry name" value="REC"/>
    <property type="match status" value="1"/>
</dbReference>
<accession>A0A0P0FFT9</accession>
<feature type="domain" description="Response regulatory" evidence="11">
    <location>
        <begin position="2"/>
        <end position="115"/>
    </location>
</feature>
<dbReference type="InterPro" id="IPR001789">
    <property type="entry name" value="Sig_transdc_resp-reg_receiver"/>
</dbReference>
<keyword evidence="16" id="KW-1185">Reference proteome</keyword>
<dbReference type="GeneID" id="56453488"/>
<evidence type="ECO:0000256" key="9">
    <source>
        <dbReference type="PROSITE-ProRule" id="PRU00169"/>
    </source>
</evidence>
<evidence type="ECO:0000259" key="11">
    <source>
        <dbReference type="PROSITE" id="PS50110"/>
    </source>
</evidence>
<dbReference type="PANTHER" id="PTHR48111:SF4">
    <property type="entry name" value="DNA-BINDING DUAL TRANSCRIPTIONAL REGULATOR OMPR"/>
    <property type="match status" value="1"/>
</dbReference>
<dbReference type="GO" id="GO:0000976">
    <property type="term" value="F:transcription cis-regulatory region binding"/>
    <property type="evidence" value="ECO:0007669"/>
    <property type="project" value="TreeGrafter"/>
</dbReference>
<dbReference type="GO" id="GO:0005829">
    <property type="term" value="C:cytosol"/>
    <property type="evidence" value="ECO:0007669"/>
    <property type="project" value="TreeGrafter"/>
</dbReference>
<dbReference type="InterPro" id="IPR016032">
    <property type="entry name" value="Sig_transdc_resp-reg_C-effctor"/>
</dbReference>